<dbReference type="SUPFAM" id="SSF81321">
    <property type="entry name" value="Family A G protein-coupled receptor-like"/>
    <property type="match status" value="1"/>
</dbReference>
<evidence type="ECO:0000259" key="6">
    <source>
        <dbReference type="PROSITE" id="PS50262"/>
    </source>
</evidence>
<gene>
    <name evidence="7" type="primary">gcr149</name>
</gene>
<feature type="transmembrane region" description="Helical" evidence="5">
    <location>
        <begin position="180"/>
        <end position="206"/>
    </location>
</feature>
<sequence length="347" mass="40133">MDNESLQILVWNKENSESINSYSYLVSRALCKLTKNLNKEYYCKASQLDSVIGNWSGYILPLFSIVGLFINIYAIYKFNQIKQNIDQKTYLIAIAVFDIIGSSMLTWLYYFPAVGLPYVTNGKSSWIFFQKSNISCKFMQFNNDGSHGFSFFIMIFASIDSCLSIMAPSNGSTKSWKKPLCVVLIAVIWNLISCIPHILAYGLFYVDKKFLCTDKLDQNEYLYKNYTIFFHPFGVIYIWLSFMALLVILIVLQKRYDISSLIRRKNAYENSVNGEKLEMKNAIQIFILSSISLVLAFLVKCFDFAYYIEFNPLNKKVFESVSTIFEILFISHLNVHMLPLILIKCLN</sequence>
<proteinExistence type="evidence at transcript level"/>
<evidence type="ECO:0000256" key="4">
    <source>
        <dbReference type="ARBA" id="ARBA00023136"/>
    </source>
</evidence>
<feature type="transmembrane region" description="Helical" evidence="5">
    <location>
        <begin position="226"/>
        <end position="252"/>
    </location>
</feature>
<feature type="transmembrane region" description="Helical" evidence="5">
    <location>
        <begin position="149"/>
        <end position="168"/>
    </location>
</feature>
<feature type="transmembrane region" description="Helical" evidence="5">
    <location>
        <begin position="58"/>
        <end position="78"/>
    </location>
</feature>
<organism evidence="7">
    <name type="scientific">Schmidtea mediterranea</name>
    <name type="common">Freshwater planarian flatworm</name>
    <dbReference type="NCBI Taxonomy" id="79327"/>
    <lineage>
        <taxon>Eukaryota</taxon>
        <taxon>Metazoa</taxon>
        <taxon>Spiralia</taxon>
        <taxon>Lophotrochozoa</taxon>
        <taxon>Platyhelminthes</taxon>
        <taxon>Rhabditophora</taxon>
        <taxon>Seriata</taxon>
        <taxon>Tricladida</taxon>
        <taxon>Continenticola</taxon>
        <taxon>Geoplanoidea</taxon>
        <taxon>Dugesiidae</taxon>
        <taxon>Schmidtea</taxon>
    </lineage>
</organism>
<keyword evidence="4 5" id="KW-0472">Membrane</keyword>
<name>A0A193KUU9_SCHMD</name>
<evidence type="ECO:0000313" key="7">
    <source>
        <dbReference type="EMBL" id="ANO39105.1"/>
    </source>
</evidence>
<evidence type="ECO:0000256" key="5">
    <source>
        <dbReference type="SAM" id="Phobius"/>
    </source>
</evidence>
<feature type="transmembrane region" description="Helical" evidence="5">
    <location>
        <begin position="320"/>
        <end position="343"/>
    </location>
</feature>
<evidence type="ECO:0000256" key="1">
    <source>
        <dbReference type="ARBA" id="ARBA00004370"/>
    </source>
</evidence>
<protein>
    <submittedName>
        <fullName evidence="7">GCR149</fullName>
    </submittedName>
</protein>
<keyword evidence="3 5" id="KW-1133">Transmembrane helix</keyword>
<evidence type="ECO:0000256" key="3">
    <source>
        <dbReference type="ARBA" id="ARBA00022989"/>
    </source>
</evidence>
<feature type="domain" description="G-protein coupled receptors family 1 profile" evidence="6">
    <location>
        <begin position="67"/>
        <end position="347"/>
    </location>
</feature>
<dbReference type="AlphaFoldDB" id="A0A193KUU9"/>
<dbReference type="PROSITE" id="PS50262">
    <property type="entry name" value="G_PROTEIN_RECEP_F1_2"/>
    <property type="match status" value="1"/>
</dbReference>
<keyword evidence="2 5" id="KW-0812">Transmembrane</keyword>
<dbReference type="GO" id="GO:0016020">
    <property type="term" value="C:membrane"/>
    <property type="evidence" value="ECO:0007669"/>
    <property type="project" value="UniProtKB-SubCell"/>
</dbReference>
<dbReference type="EMBL" id="KX018944">
    <property type="protein sequence ID" value="ANO39105.1"/>
    <property type="molecule type" value="mRNA"/>
</dbReference>
<feature type="transmembrane region" description="Helical" evidence="5">
    <location>
        <begin position="285"/>
        <end position="308"/>
    </location>
</feature>
<comment type="subcellular location">
    <subcellularLocation>
        <location evidence="1">Membrane</location>
    </subcellularLocation>
</comment>
<accession>A0A193KUU9</accession>
<dbReference type="Gene3D" id="1.20.1070.10">
    <property type="entry name" value="Rhodopsin 7-helix transmembrane proteins"/>
    <property type="match status" value="1"/>
</dbReference>
<feature type="transmembrane region" description="Helical" evidence="5">
    <location>
        <begin position="90"/>
        <end position="110"/>
    </location>
</feature>
<dbReference type="InterPro" id="IPR017452">
    <property type="entry name" value="GPCR_Rhodpsn_7TM"/>
</dbReference>
<dbReference type="OrthoDB" id="6256864at2759"/>
<evidence type="ECO:0000256" key="2">
    <source>
        <dbReference type="ARBA" id="ARBA00022692"/>
    </source>
</evidence>
<reference evidence="7" key="1">
    <citation type="journal article" date="2016" name="PLoS Biol.">
        <title>GPCRs Direct Germline Development and Somatic Gonad Function in Planarians.</title>
        <authorList>
            <person name="Saberi A."/>
            <person name="Jamal A."/>
            <person name="Beets I."/>
            <person name="Schoofs L."/>
            <person name="Newmark P.A."/>
        </authorList>
    </citation>
    <scope>NUCLEOTIDE SEQUENCE</scope>
</reference>